<evidence type="ECO:0000313" key="2">
    <source>
        <dbReference type="Proteomes" id="UP001139451"/>
    </source>
</evidence>
<name>A0A9X2KM48_9SPHN</name>
<dbReference type="Proteomes" id="UP001139451">
    <property type="component" value="Unassembled WGS sequence"/>
</dbReference>
<gene>
    <name evidence="1" type="ORF">M9978_17500</name>
</gene>
<evidence type="ECO:0008006" key="3">
    <source>
        <dbReference type="Google" id="ProtNLM"/>
    </source>
</evidence>
<dbReference type="RefSeq" id="WP_254295472.1">
    <property type="nucleotide sequence ID" value="NZ_JAMLDX010000016.1"/>
</dbReference>
<proteinExistence type="predicted"/>
<organism evidence="1 2">
    <name type="scientific">Sphingomonas tagetis</name>
    <dbReference type="NCBI Taxonomy" id="2949092"/>
    <lineage>
        <taxon>Bacteria</taxon>
        <taxon>Pseudomonadati</taxon>
        <taxon>Pseudomonadota</taxon>
        <taxon>Alphaproteobacteria</taxon>
        <taxon>Sphingomonadales</taxon>
        <taxon>Sphingomonadaceae</taxon>
        <taxon>Sphingomonas</taxon>
    </lineage>
</organism>
<evidence type="ECO:0000313" key="1">
    <source>
        <dbReference type="EMBL" id="MCP3732219.1"/>
    </source>
</evidence>
<accession>A0A9X2KM48</accession>
<keyword evidence="2" id="KW-1185">Reference proteome</keyword>
<dbReference type="AlphaFoldDB" id="A0A9X2KM48"/>
<comment type="caution">
    <text evidence="1">The sequence shown here is derived from an EMBL/GenBank/DDBJ whole genome shotgun (WGS) entry which is preliminary data.</text>
</comment>
<reference evidence="1" key="1">
    <citation type="submission" date="2022-05" db="EMBL/GenBank/DDBJ databases">
        <title>Sphingomonas sp. strain MG17 Genome sequencing and assembly.</title>
        <authorList>
            <person name="Kim I."/>
        </authorList>
    </citation>
    <scope>NUCLEOTIDE SEQUENCE</scope>
    <source>
        <strain evidence="1">MG17</strain>
    </source>
</reference>
<protein>
    <recommendedName>
        <fullName evidence="3">DUF4166 domain-containing protein</fullName>
    </recommendedName>
</protein>
<sequence>MNGNPDEGAHERARTDLAVQLERFPVAVNLLRRALFRQHLMLNVSYATPLLGIVSRMEGIDFAEAAWFIALPRGWPERPLATDARITSHGIERDFSFSRSQVWRRHRLAGTVVRTTLRSDDMIGMRVLSDGMELTVIDGALRIETYHGLGRVLLDHAVPATIANAAIGRPIDSLIDHRWLARTRWPVLRIDEGENRTSIIFETGRDPWSMPWSVYGNLDMGGRTRD</sequence>
<dbReference type="EMBL" id="JAMLDX010000016">
    <property type="protein sequence ID" value="MCP3732219.1"/>
    <property type="molecule type" value="Genomic_DNA"/>
</dbReference>